<dbReference type="InterPro" id="IPR003439">
    <property type="entry name" value="ABC_transporter-like_ATP-bd"/>
</dbReference>
<dbReference type="EMBL" id="CP011213">
    <property type="protein sequence ID" value="AKM82531.1"/>
    <property type="molecule type" value="Genomic_DNA"/>
</dbReference>
<evidence type="ECO:0000313" key="5">
    <source>
        <dbReference type="EMBL" id="AKM82531.1"/>
    </source>
</evidence>
<sequence length="320" mass="36729">MNIISSKNISKKFVKTTFSWSKFWQLQKEEKIAVKDLNIEIEEGEFVGFLGPNGAGKTTFLKMLSGIMHPTSGEAKVLGFTPWERDHNFLRQIAIVMGQKNQLWWDLPAIDSFNMLKEVYSVPEAEFKKNLEMMIETLQIKDLLSKRLRNMSLGERMKCELAASFLHSPKIIFLDEPTIGLDVVSSKSVREFLKTINREKKCTLILTSHYMGDIEALCKRVIIIDKGEKMYDGDLNELKTKYAPEKKIEIFLENLEDKEKFAHLGGKKNIIENKGIIHAPKEEIGAIVKDVFTLFNAENIIISEADTEEVITKIFKSKKY</sequence>
<feature type="domain" description="ABC transporter" evidence="4">
    <location>
        <begin position="4"/>
        <end position="251"/>
    </location>
</feature>
<evidence type="ECO:0000259" key="4">
    <source>
        <dbReference type="PROSITE" id="PS50893"/>
    </source>
</evidence>
<dbReference type="AlphaFoldDB" id="A0A0G4B3K4"/>
<dbReference type="PANTHER" id="PTHR42711:SF4">
    <property type="entry name" value="ABC TRANSPORTER RELATED"/>
    <property type="match status" value="1"/>
</dbReference>
<gene>
    <name evidence="5" type="ORF">UT28_C0001G0749</name>
</gene>
<dbReference type="GO" id="GO:0005524">
    <property type="term" value="F:ATP binding"/>
    <property type="evidence" value="ECO:0007669"/>
    <property type="project" value="UniProtKB-KW"/>
</dbReference>
<dbReference type="PANTHER" id="PTHR42711">
    <property type="entry name" value="ABC TRANSPORTER ATP-BINDING PROTEIN"/>
    <property type="match status" value="1"/>
</dbReference>
<evidence type="ECO:0000256" key="1">
    <source>
        <dbReference type="ARBA" id="ARBA00022448"/>
    </source>
</evidence>
<evidence type="ECO:0000313" key="6">
    <source>
        <dbReference type="Proteomes" id="UP000035648"/>
    </source>
</evidence>
<proteinExistence type="predicted"/>
<organism evidence="5 6">
    <name type="scientific">Berkelbacteria bacterium GW2011_GWE1_39_12</name>
    <dbReference type="NCBI Taxonomy" id="1618337"/>
    <lineage>
        <taxon>Bacteria</taxon>
        <taxon>Candidatus Berkelbacteria</taxon>
    </lineage>
</organism>
<dbReference type="PROSITE" id="PS50893">
    <property type="entry name" value="ABC_TRANSPORTER_2"/>
    <property type="match status" value="1"/>
</dbReference>
<dbReference type="InterPro" id="IPR027417">
    <property type="entry name" value="P-loop_NTPase"/>
</dbReference>
<name>A0A0G4B3K4_9BACT</name>
<dbReference type="InterPro" id="IPR050763">
    <property type="entry name" value="ABC_transporter_ATP-binding"/>
</dbReference>
<protein>
    <submittedName>
        <fullName evidence="5">ABC transporter ATPase</fullName>
    </submittedName>
</protein>
<evidence type="ECO:0000256" key="2">
    <source>
        <dbReference type="ARBA" id="ARBA00022741"/>
    </source>
</evidence>
<dbReference type="Proteomes" id="UP000035648">
    <property type="component" value="Chromosome"/>
</dbReference>
<keyword evidence="1" id="KW-0813">Transport</keyword>
<dbReference type="Gene3D" id="3.40.50.300">
    <property type="entry name" value="P-loop containing nucleotide triphosphate hydrolases"/>
    <property type="match status" value="1"/>
</dbReference>
<dbReference type="Pfam" id="PF00005">
    <property type="entry name" value="ABC_tran"/>
    <property type="match status" value="1"/>
</dbReference>
<keyword evidence="2" id="KW-0547">Nucleotide-binding</keyword>
<reference evidence="5 6" key="1">
    <citation type="journal article" date="2015" name="Nature">
        <title>rRNA introns, odd ribosomes, and small enigmatic genomes across a large radiation of phyla.</title>
        <authorList>
            <person name="Brown C.T."/>
            <person name="Hug L.A."/>
            <person name="Thomas B.C."/>
            <person name="Sharon I."/>
            <person name="Castelle C.J."/>
            <person name="Singh A."/>
            <person name="Wilkins M.J."/>
            <person name="Williams K.H."/>
            <person name="Banfield J.F."/>
        </authorList>
    </citation>
    <scope>NUCLEOTIDE SEQUENCE [LARGE SCALE GENOMIC DNA]</scope>
</reference>
<dbReference type="SUPFAM" id="SSF52540">
    <property type="entry name" value="P-loop containing nucleoside triphosphate hydrolases"/>
    <property type="match status" value="1"/>
</dbReference>
<dbReference type="KEGG" id="bbgw:UT28_C0001G0749"/>
<dbReference type="PATRIC" id="fig|1618337.4.peg.738"/>
<dbReference type="InterPro" id="IPR003593">
    <property type="entry name" value="AAA+_ATPase"/>
</dbReference>
<dbReference type="STRING" id="1618337.UT28_C0001G0749"/>
<evidence type="ECO:0000256" key="3">
    <source>
        <dbReference type="ARBA" id="ARBA00022840"/>
    </source>
</evidence>
<accession>A0A0G4B3K4</accession>
<dbReference type="SMART" id="SM00382">
    <property type="entry name" value="AAA"/>
    <property type="match status" value="1"/>
</dbReference>
<keyword evidence="3" id="KW-0067">ATP-binding</keyword>
<dbReference type="GO" id="GO:0016887">
    <property type="term" value="F:ATP hydrolysis activity"/>
    <property type="evidence" value="ECO:0007669"/>
    <property type="project" value="InterPro"/>
</dbReference>